<dbReference type="Proteomes" id="UP000054485">
    <property type="component" value="Unassembled WGS sequence"/>
</dbReference>
<reference evidence="3" key="2">
    <citation type="submission" date="2015-01" db="EMBL/GenBank/DDBJ databases">
        <title>Evolutionary Origins and Diversification of the Mycorrhizal Mutualists.</title>
        <authorList>
            <consortium name="DOE Joint Genome Institute"/>
            <consortium name="Mycorrhizal Genomics Consortium"/>
            <person name="Kohler A."/>
            <person name="Kuo A."/>
            <person name="Nagy L.G."/>
            <person name="Floudas D."/>
            <person name="Copeland A."/>
            <person name="Barry K.W."/>
            <person name="Cichocki N."/>
            <person name="Veneault-Fourrey C."/>
            <person name="LaButti K."/>
            <person name="Lindquist E.A."/>
            <person name="Lipzen A."/>
            <person name="Lundell T."/>
            <person name="Morin E."/>
            <person name="Murat C."/>
            <person name="Riley R."/>
            <person name="Ohm R."/>
            <person name="Sun H."/>
            <person name="Tunlid A."/>
            <person name="Henrissat B."/>
            <person name="Grigoriev I.V."/>
            <person name="Hibbett D.S."/>
            <person name="Martin F."/>
        </authorList>
    </citation>
    <scope>NUCLEOTIDE SEQUENCE [LARGE SCALE GENOMIC DNA]</scope>
    <source>
        <strain evidence="3">UH-Slu-Lm8-n1</strain>
    </source>
</reference>
<name>A0A0D0BFN4_9AGAM</name>
<dbReference type="InParanoid" id="A0A0D0BFN4"/>
<evidence type="ECO:0000256" key="1">
    <source>
        <dbReference type="SAM" id="Phobius"/>
    </source>
</evidence>
<keyword evidence="1" id="KW-0812">Transmembrane</keyword>
<dbReference type="EMBL" id="KN835181">
    <property type="protein sequence ID" value="KIK44922.1"/>
    <property type="molecule type" value="Genomic_DNA"/>
</dbReference>
<evidence type="ECO:0000313" key="2">
    <source>
        <dbReference type="EMBL" id="KIK44922.1"/>
    </source>
</evidence>
<evidence type="ECO:0000313" key="3">
    <source>
        <dbReference type="Proteomes" id="UP000054485"/>
    </source>
</evidence>
<dbReference type="HOGENOM" id="CLU_1876801_0_0_1"/>
<sequence>MATVVLFRQSSPFLHPTYSTSYPSNARHAVALYCLYLVVIVIAWYSKTQVCADTIAILHTRALVFQIKMGMPLATTIGQPSRTRGNSNGNINDHFDMLSVSVSFAIIEVGQAHLNLFANHICFVFLCCDQISLYFS</sequence>
<dbReference type="OrthoDB" id="10431485at2759"/>
<feature type="transmembrane region" description="Helical" evidence="1">
    <location>
        <begin position="26"/>
        <end position="45"/>
    </location>
</feature>
<keyword evidence="1" id="KW-1133">Transmembrane helix</keyword>
<protein>
    <submittedName>
        <fullName evidence="2">Uncharacterized protein</fullName>
    </submittedName>
</protein>
<keyword evidence="1" id="KW-0472">Membrane</keyword>
<keyword evidence="3" id="KW-1185">Reference proteome</keyword>
<reference evidence="2 3" key="1">
    <citation type="submission" date="2014-04" db="EMBL/GenBank/DDBJ databases">
        <authorList>
            <consortium name="DOE Joint Genome Institute"/>
            <person name="Kuo A."/>
            <person name="Ruytinx J."/>
            <person name="Rineau F."/>
            <person name="Colpaert J."/>
            <person name="Kohler A."/>
            <person name="Nagy L.G."/>
            <person name="Floudas D."/>
            <person name="Copeland A."/>
            <person name="Barry K.W."/>
            <person name="Cichocki N."/>
            <person name="Veneault-Fourrey C."/>
            <person name="LaButti K."/>
            <person name="Lindquist E.A."/>
            <person name="Lipzen A."/>
            <person name="Lundell T."/>
            <person name="Morin E."/>
            <person name="Murat C."/>
            <person name="Sun H."/>
            <person name="Tunlid A."/>
            <person name="Henrissat B."/>
            <person name="Grigoriev I.V."/>
            <person name="Hibbett D.S."/>
            <person name="Martin F."/>
            <person name="Nordberg H.P."/>
            <person name="Cantor M.N."/>
            <person name="Hua S.X."/>
        </authorList>
    </citation>
    <scope>NUCLEOTIDE SEQUENCE [LARGE SCALE GENOMIC DNA]</scope>
    <source>
        <strain evidence="2 3">UH-Slu-Lm8-n1</strain>
    </source>
</reference>
<proteinExistence type="predicted"/>
<gene>
    <name evidence="2" type="ORF">CY34DRAFT_802147</name>
</gene>
<organism evidence="2 3">
    <name type="scientific">Suillus luteus UH-Slu-Lm8-n1</name>
    <dbReference type="NCBI Taxonomy" id="930992"/>
    <lineage>
        <taxon>Eukaryota</taxon>
        <taxon>Fungi</taxon>
        <taxon>Dikarya</taxon>
        <taxon>Basidiomycota</taxon>
        <taxon>Agaricomycotina</taxon>
        <taxon>Agaricomycetes</taxon>
        <taxon>Agaricomycetidae</taxon>
        <taxon>Boletales</taxon>
        <taxon>Suillineae</taxon>
        <taxon>Suillaceae</taxon>
        <taxon>Suillus</taxon>
    </lineage>
</organism>
<accession>A0A0D0BFN4</accession>
<dbReference type="AlphaFoldDB" id="A0A0D0BFN4"/>